<dbReference type="Proteomes" id="UP000740413">
    <property type="component" value="Unassembled WGS sequence"/>
</dbReference>
<keyword evidence="3" id="KW-1185">Reference proteome</keyword>
<keyword evidence="1" id="KW-1133">Transmembrane helix</keyword>
<evidence type="ECO:0000313" key="3">
    <source>
        <dbReference type="Proteomes" id="UP000740413"/>
    </source>
</evidence>
<keyword evidence="1" id="KW-0472">Membrane</keyword>
<organism evidence="2 3">
    <name type="scientific">Zobellia barbeyronii</name>
    <dbReference type="NCBI Taxonomy" id="2748009"/>
    <lineage>
        <taxon>Bacteria</taxon>
        <taxon>Pseudomonadati</taxon>
        <taxon>Bacteroidota</taxon>
        <taxon>Flavobacteriia</taxon>
        <taxon>Flavobacteriales</taxon>
        <taxon>Flavobacteriaceae</taxon>
        <taxon>Zobellia</taxon>
    </lineage>
</organism>
<evidence type="ECO:0000313" key="2">
    <source>
        <dbReference type="EMBL" id="MBT2163467.1"/>
    </source>
</evidence>
<feature type="transmembrane region" description="Helical" evidence="1">
    <location>
        <begin position="25"/>
        <end position="43"/>
    </location>
</feature>
<dbReference type="EMBL" id="JACATN010000008">
    <property type="protein sequence ID" value="MBT2163467.1"/>
    <property type="molecule type" value="Genomic_DNA"/>
</dbReference>
<protein>
    <recommendedName>
        <fullName evidence="4">Class IIb bacteriocin, lactobin A/cerein 7B family</fullName>
    </recommendedName>
</protein>
<reference evidence="3" key="1">
    <citation type="submission" date="2023-07" db="EMBL/GenBank/DDBJ databases">
        <title>Zobellia barbeyronii sp. nov., a new marine flavobacterium, isolated from green and red algae.</title>
        <authorList>
            <person name="Nedashkovskaya O.I."/>
            <person name="Otstavnykh N."/>
            <person name="Zhukova N."/>
            <person name="Guzev K."/>
            <person name="Chausova V."/>
            <person name="Tekutyeva L."/>
            <person name="Mikhailov V."/>
            <person name="Isaeva M."/>
        </authorList>
    </citation>
    <scope>NUCLEOTIDE SEQUENCE [LARGE SCALE GENOMIC DNA]</scope>
    <source>
        <strain evidence="3">KMM 6746</strain>
    </source>
</reference>
<dbReference type="RefSeq" id="WP_214613415.1">
    <property type="nucleotide sequence ID" value="NZ_JACATN010000008.1"/>
</dbReference>
<name>A0ABS5WJJ7_9FLAO</name>
<keyword evidence="1" id="KW-0812">Transmembrane</keyword>
<evidence type="ECO:0008006" key="4">
    <source>
        <dbReference type="Google" id="ProtNLM"/>
    </source>
</evidence>
<sequence length="47" mass="5169">METYNENKLRTIDQQDARNINGGDFGISILIALCGFALMAGYTDARS</sequence>
<evidence type="ECO:0000256" key="1">
    <source>
        <dbReference type="SAM" id="Phobius"/>
    </source>
</evidence>
<comment type="caution">
    <text evidence="2">The sequence shown here is derived from an EMBL/GenBank/DDBJ whole genome shotgun (WGS) entry which is preliminary data.</text>
</comment>
<accession>A0ABS5WJJ7</accession>
<proteinExistence type="predicted"/>
<gene>
    <name evidence="2" type="ORF">HW347_19505</name>
</gene>